<gene>
    <name evidence="2" type="ORF">AVEN_205112_1</name>
</gene>
<reference evidence="2 3" key="1">
    <citation type="journal article" date="2019" name="Sci. Rep.">
        <title>Orb-weaving spider Araneus ventricosus genome elucidates the spidroin gene catalogue.</title>
        <authorList>
            <person name="Kono N."/>
            <person name="Nakamura H."/>
            <person name="Ohtoshi R."/>
            <person name="Moran D.A.P."/>
            <person name="Shinohara A."/>
            <person name="Yoshida Y."/>
            <person name="Fujiwara M."/>
            <person name="Mori M."/>
            <person name="Tomita M."/>
            <person name="Arakawa K."/>
        </authorList>
    </citation>
    <scope>NUCLEOTIDE SEQUENCE [LARGE SCALE GENOMIC DNA]</scope>
</reference>
<feature type="region of interest" description="Disordered" evidence="1">
    <location>
        <begin position="1"/>
        <end position="23"/>
    </location>
</feature>
<proteinExistence type="predicted"/>
<name>A0A4Y2X3X2_ARAVE</name>
<accession>A0A4Y2X3X2</accession>
<sequence length="72" mass="8165">GEKDPERETAGSSRRHRHDPEHPRRVRLLRREMQKHLQLHRALSVLASFLGLGPGHDCPVLCPCSLPHYGLG</sequence>
<dbReference type="EMBL" id="BGPR01070351">
    <property type="protein sequence ID" value="GBO43796.1"/>
    <property type="molecule type" value="Genomic_DNA"/>
</dbReference>
<feature type="non-terminal residue" evidence="2">
    <location>
        <position position="1"/>
    </location>
</feature>
<comment type="caution">
    <text evidence="2">The sequence shown here is derived from an EMBL/GenBank/DDBJ whole genome shotgun (WGS) entry which is preliminary data.</text>
</comment>
<evidence type="ECO:0000313" key="3">
    <source>
        <dbReference type="Proteomes" id="UP000499080"/>
    </source>
</evidence>
<evidence type="ECO:0000313" key="2">
    <source>
        <dbReference type="EMBL" id="GBO43796.1"/>
    </source>
</evidence>
<keyword evidence="3" id="KW-1185">Reference proteome</keyword>
<dbReference type="AlphaFoldDB" id="A0A4Y2X3X2"/>
<organism evidence="2 3">
    <name type="scientific">Araneus ventricosus</name>
    <name type="common">Orbweaver spider</name>
    <name type="synonym">Epeira ventricosa</name>
    <dbReference type="NCBI Taxonomy" id="182803"/>
    <lineage>
        <taxon>Eukaryota</taxon>
        <taxon>Metazoa</taxon>
        <taxon>Ecdysozoa</taxon>
        <taxon>Arthropoda</taxon>
        <taxon>Chelicerata</taxon>
        <taxon>Arachnida</taxon>
        <taxon>Araneae</taxon>
        <taxon>Araneomorphae</taxon>
        <taxon>Entelegynae</taxon>
        <taxon>Araneoidea</taxon>
        <taxon>Araneidae</taxon>
        <taxon>Araneus</taxon>
    </lineage>
</organism>
<evidence type="ECO:0000256" key="1">
    <source>
        <dbReference type="SAM" id="MobiDB-lite"/>
    </source>
</evidence>
<protein>
    <submittedName>
        <fullName evidence="2">Uncharacterized protein</fullName>
    </submittedName>
</protein>
<dbReference type="Proteomes" id="UP000499080">
    <property type="component" value="Unassembled WGS sequence"/>
</dbReference>